<evidence type="ECO:0000259" key="2">
    <source>
        <dbReference type="Pfam" id="PF01370"/>
    </source>
</evidence>
<organism evidence="3 4">
    <name type="scientific">Serpens gallinarum</name>
    <dbReference type="NCBI Taxonomy" id="2763075"/>
    <lineage>
        <taxon>Bacteria</taxon>
        <taxon>Pseudomonadati</taxon>
        <taxon>Pseudomonadota</taxon>
        <taxon>Gammaproteobacteria</taxon>
        <taxon>Pseudomonadales</taxon>
        <taxon>Pseudomonadaceae</taxon>
        <taxon>Pseudomonas</taxon>
    </lineage>
</organism>
<keyword evidence="4" id="KW-1185">Reference proteome</keyword>
<dbReference type="Pfam" id="PF01370">
    <property type="entry name" value="Epimerase"/>
    <property type="match status" value="1"/>
</dbReference>
<dbReference type="Gene3D" id="3.40.50.720">
    <property type="entry name" value="NAD(P)-binding Rossmann-like Domain"/>
    <property type="match status" value="1"/>
</dbReference>
<dbReference type="SUPFAM" id="SSF51735">
    <property type="entry name" value="NAD(P)-binding Rossmann-fold domains"/>
    <property type="match status" value="1"/>
</dbReference>
<protein>
    <submittedName>
        <fullName evidence="3">NAD-dependent epimerase</fullName>
    </submittedName>
</protein>
<dbReference type="InterPro" id="IPR001509">
    <property type="entry name" value="Epimerase_deHydtase"/>
</dbReference>
<dbReference type="CDD" id="cd05253">
    <property type="entry name" value="UDP_GE_SDE_e"/>
    <property type="match status" value="1"/>
</dbReference>
<dbReference type="RefSeq" id="WP_251835706.1">
    <property type="nucleotide sequence ID" value="NZ_JACSQG010000002.1"/>
</dbReference>
<dbReference type="PANTHER" id="PTHR43574">
    <property type="entry name" value="EPIMERASE-RELATED"/>
    <property type="match status" value="1"/>
</dbReference>
<sequence length="356" mass="39989">MKILLTGAAGFIGAHCALRLLREGHRVIGVDNFNDYYDPTLKEARLDWVRQEAGDFPLLRLDLADAEAVTSVFEDSRPDVVIHLAAQAGVRYSLSNPRAYASSNIDAFLNILEGCRAYPVQHLLYASSSSVYGANQRTPYSLRDNVDHPLSLYAATKKANELMAHTYSHLFGIPCTGLRFFTVYGPWGRPDMSPIQFAQAIVTGEPLQLFNHGQHQRDFTYIDDIVESLARLLDKAPLPNPDWDREHPDPATSMAPWRLYNIGGQSPVELRDYLAVLEKHLGQRARIELLPLQAGDVLATCADVSDLQRDIGFHPRISLDEGIARFVAWFRDYYHRDPSAAQQEVLPMQMTFPLPS</sequence>
<comment type="caution">
    <text evidence="3">The sequence shown here is derived from an EMBL/GenBank/DDBJ whole genome shotgun (WGS) entry which is preliminary data.</text>
</comment>
<evidence type="ECO:0000313" key="3">
    <source>
        <dbReference type="EMBL" id="MBD7976940.1"/>
    </source>
</evidence>
<evidence type="ECO:0000256" key="1">
    <source>
        <dbReference type="ARBA" id="ARBA00023027"/>
    </source>
</evidence>
<keyword evidence="1" id="KW-0520">NAD</keyword>
<dbReference type="EMBL" id="JACSQG010000002">
    <property type="protein sequence ID" value="MBD7976940.1"/>
    <property type="molecule type" value="Genomic_DNA"/>
</dbReference>
<proteinExistence type="predicted"/>
<dbReference type="Proteomes" id="UP000611945">
    <property type="component" value="Unassembled WGS sequence"/>
</dbReference>
<dbReference type="InterPro" id="IPR036291">
    <property type="entry name" value="NAD(P)-bd_dom_sf"/>
</dbReference>
<gene>
    <name evidence="3" type="ORF">H9642_07020</name>
</gene>
<accession>A0ABR8TMD9</accession>
<evidence type="ECO:0000313" key="4">
    <source>
        <dbReference type="Proteomes" id="UP000611945"/>
    </source>
</evidence>
<name>A0ABR8TMD9_9PSED</name>
<feature type="domain" description="NAD-dependent epimerase/dehydratase" evidence="2">
    <location>
        <begin position="3"/>
        <end position="235"/>
    </location>
</feature>
<dbReference type="PRINTS" id="PR01713">
    <property type="entry name" value="NUCEPIMERASE"/>
</dbReference>
<reference evidence="3 4" key="1">
    <citation type="submission" date="2020-08" db="EMBL/GenBank/DDBJ databases">
        <title>A Genomic Blueprint of the Chicken Gut Microbiome.</title>
        <authorList>
            <person name="Gilroy R."/>
            <person name="Ravi A."/>
            <person name="Getino M."/>
            <person name="Pursley I."/>
            <person name="Horton D.L."/>
            <person name="Alikhan N.-F."/>
            <person name="Baker D."/>
            <person name="Gharbi K."/>
            <person name="Hall N."/>
            <person name="Watson M."/>
            <person name="Adriaenssens E.M."/>
            <person name="Foster-Nyarko E."/>
            <person name="Jarju S."/>
            <person name="Secka A."/>
            <person name="Antonio M."/>
            <person name="Oren A."/>
            <person name="Chaudhuri R."/>
            <person name="La Ragione R.M."/>
            <person name="Hildebrand F."/>
            <person name="Pallen M.J."/>
        </authorList>
    </citation>
    <scope>NUCLEOTIDE SEQUENCE [LARGE SCALE GENOMIC DNA]</scope>
    <source>
        <strain evidence="3 4">Sa2CUA2</strain>
    </source>
</reference>